<evidence type="ECO:0000313" key="1">
    <source>
        <dbReference type="EMBL" id="GFP76518.1"/>
    </source>
</evidence>
<dbReference type="Proteomes" id="UP000580568">
    <property type="component" value="Unassembled WGS sequence"/>
</dbReference>
<evidence type="ECO:0000313" key="2">
    <source>
        <dbReference type="Proteomes" id="UP000580568"/>
    </source>
</evidence>
<keyword evidence="2" id="KW-1185">Reference proteome</keyword>
<proteinExistence type="predicted"/>
<dbReference type="SUPFAM" id="SSF54593">
    <property type="entry name" value="Glyoxalase/Bleomycin resistance protein/Dihydroxybiphenyl dioxygenase"/>
    <property type="match status" value="1"/>
</dbReference>
<sequence length="38" mass="4576">MHLGSIYLIVDDFNKSIKFYEKLLQIPVTRKNMDRFAM</sequence>
<dbReference type="InterPro" id="IPR029068">
    <property type="entry name" value="Glyas_Bleomycin-R_OHBP_Dase"/>
</dbReference>
<accession>A0A6V8SMX1</accession>
<dbReference type="EMBL" id="BLZR01000001">
    <property type="protein sequence ID" value="GFP76518.1"/>
    <property type="molecule type" value="Genomic_DNA"/>
</dbReference>
<protein>
    <submittedName>
        <fullName evidence="1">Uncharacterized protein</fullName>
    </submittedName>
</protein>
<gene>
    <name evidence="1" type="ORF">bsdtw1_02621</name>
</gene>
<dbReference type="AlphaFoldDB" id="A0A6V8SMX1"/>
<comment type="caution">
    <text evidence="1">The sequence shown here is derived from an EMBL/GenBank/DDBJ whole genome shotgun (WGS) entry which is preliminary data.</text>
</comment>
<organism evidence="1 2">
    <name type="scientific">Clostridium fungisolvens</name>
    <dbReference type="NCBI Taxonomy" id="1604897"/>
    <lineage>
        <taxon>Bacteria</taxon>
        <taxon>Bacillati</taxon>
        <taxon>Bacillota</taxon>
        <taxon>Clostridia</taxon>
        <taxon>Eubacteriales</taxon>
        <taxon>Clostridiaceae</taxon>
        <taxon>Clostridium</taxon>
    </lineage>
</organism>
<name>A0A6V8SMX1_9CLOT</name>
<dbReference type="Gene3D" id="3.30.720.120">
    <property type="match status" value="1"/>
</dbReference>
<reference evidence="1 2" key="1">
    <citation type="submission" date="2020-07" db="EMBL/GenBank/DDBJ databases">
        <title>A new beta-1,3-glucan-decomposing anaerobic bacterium isolated from anoxic soil subjected to biological soil disinfestation.</title>
        <authorList>
            <person name="Ueki A."/>
            <person name="Tonouchi A."/>
        </authorList>
    </citation>
    <scope>NUCLEOTIDE SEQUENCE [LARGE SCALE GENOMIC DNA]</scope>
    <source>
        <strain evidence="1 2">TW1</strain>
    </source>
</reference>